<comment type="caution">
    <text evidence="7">The sequence shown here is derived from an EMBL/GenBank/DDBJ whole genome shotgun (WGS) entry which is preliminary data.</text>
</comment>
<evidence type="ECO:0000256" key="1">
    <source>
        <dbReference type="ARBA" id="ARBA00004613"/>
    </source>
</evidence>
<feature type="chain" id="PRO_5025709936" description="S-protein homolog" evidence="6">
    <location>
        <begin position="28"/>
        <end position="135"/>
    </location>
</feature>
<proteinExistence type="inferred from homology"/>
<evidence type="ECO:0000313" key="7">
    <source>
        <dbReference type="EMBL" id="KAE9612725.1"/>
    </source>
</evidence>
<dbReference type="GO" id="GO:0060320">
    <property type="term" value="P:rejection of self pollen"/>
    <property type="evidence" value="ECO:0007669"/>
    <property type="project" value="UniProtKB-KW"/>
</dbReference>
<keyword evidence="8" id="KW-1185">Reference proteome</keyword>
<dbReference type="PANTHER" id="PTHR31232:SF43">
    <property type="entry name" value="S-PROTEIN HOMOLOG 29-RELATED"/>
    <property type="match status" value="1"/>
</dbReference>
<accession>A0A6A4QEJ2</accession>
<keyword evidence="5 6" id="KW-0732">Signal</keyword>
<keyword evidence="3 6" id="KW-0713">Self-incompatibility</keyword>
<evidence type="ECO:0000256" key="4">
    <source>
        <dbReference type="ARBA" id="ARBA00022525"/>
    </source>
</evidence>
<protein>
    <recommendedName>
        <fullName evidence="6">S-protein homolog</fullName>
    </recommendedName>
</protein>
<dbReference type="AlphaFoldDB" id="A0A6A4QEJ2"/>
<organism evidence="7 8">
    <name type="scientific">Lupinus albus</name>
    <name type="common">White lupine</name>
    <name type="synonym">Lupinus termis</name>
    <dbReference type="NCBI Taxonomy" id="3870"/>
    <lineage>
        <taxon>Eukaryota</taxon>
        <taxon>Viridiplantae</taxon>
        <taxon>Streptophyta</taxon>
        <taxon>Embryophyta</taxon>
        <taxon>Tracheophyta</taxon>
        <taxon>Spermatophyta</taxon>
        <taxon>Magnoliopsida</taxon>
        <taxon>eudicotyledons</taxon>
        <taxon>Gunneridae</taxon>
        <taxon>Pentapetalae</taxon>
        <taxon>rosids</taxon>
        <taxon>fabids</taxon>
        <taxon>Fabales</taxon>
        <taxon>Fabaceae</taxon>
        <taxon>Papilionoideae</taxon>
        <taxon>50 kb inversion clade</taxon>
        <taxon>genistoids sensu lato</taxon>
        <taxon>core genistoids</taxon>
        <taxon>Genisteae</taxon>
        <taxon>Lupinus</taxon>
    </lineage>
</organism>
<evidence type="ECO:0000313" key="8">
    <source>
        <dbReference type="Proteomes" id="UP000447434"/>
    </source>
</evidence>
<dbReference type="GO" id="GO:0005576">
    <property type="term" value="C:extracellular region"/>
    <property type="evidence" value="ECO:0007669"/>
    <property type="project" value="UniProtKB-SubCell"/>
</dbReference>
<dbReference type="EMBL" id="WOCE01000006">
    <property type="protein sequence ID" value="KAE9612725.1"/>
    <property type="molecule type" value="Genomic_DNA"/>
</dbReference>
<reference evidence="8" key="1">
    <citation type="journal article" date="2020" name="Nat. Commun.">
        <title>Genome sequence of the cluster root forming white lupin.</title>
        <authorList>
            <person name="Hufnagel B."/>
            <person name="Marques A."/>
            <person name="Soriano A."/>
            <person name="Marques L."/>
            <person name="Divol F."/>
            <person name="Doumas P."/>
            <person name="Sallet E."/>
            <person name="Mancinotti D."/>
            <person name="Carrere S."/>
            <person name="Marande W."/>
            <person name="Arribat S."/>
            <person name="Keller J."/>
            <person name="Huneau C."/>
            <person name="Blein T."/>
            <person name="Aime D."/>
            <person name="Laguerre M."/>
            <person name="Taylor J."/>
            <person name="Schubert V."/>
            <person name="Nelson M."/>
            <person name="Geu-Flores F."/>
            <person name="Crespi M."/>
            <person name="Gallardo-Guerrero K."/>
            <person name="Delaux P.-M."/>
            <person name="Salse J."/>
            <person name="Berges H."/>
            <person name="Guyot R."/>
            <person name="Gouzy J."/>
            <person name="Peret B."/>
        </authorList>
    </citation>
    <scope>NUCLEOTIDE SEQUENCE [LARGE SCALE GENOMIC DNA]</scope>
    <source>
        <strain evidence="8">cv. Amiga</strain>
    </source>
</reference>
<dbReference type="PANTHER" id="PTHR31232">
    <property type="match status" value="1"/>
</dbReference>
<dbReference type="Proteomes" id="UP000447434">
    <property type="component" value="Chromosome 6"/>
</dbReference>
<name>A0A6A4QEJ2_LUPAL</name>
<gene>
    <name evidence="7" type="ORF">Lalb_Chr06g0176111</name>
</gene>
<dbReference type="Pfam" id="PF05938">
    <property type="entry name" value="Self-incomp_S1"/>
    <property type="match status" value="1"/>
</dbReference>
<evidence type="ECO:0000256" key="3">
    <source>
        <dbReference type="ARBA" id="ARBA00022471"/>
    </source>
</evidence>
<feature type="signal peptide" evidence="6">
    <location>
        <begin position="1"/>
        <end position="27"/>
    </location>
</feature>
<comment type="subcellular location">
    <subcellularLocation>
        <location evidence="1 6">Secreted</location>
    </subcellularLocation>
</comment>
<evidence type="ECO:0000256" key="6">
    <source>
        <dbReference type="RuleBase" id="RU367044"/>
    </source>
</evidence>
<comment type="similarity">
    <text evidence="2 6">Belongs to the plant self-incompatibility (S1) protein family.</text>
</comment>
<evidence type="ECO:0000256" key="5">
    <source>
        <dbReference type="ARBA" id="ARBA00022729"/>
    </source>
</evidence>
<sequence>MNAKSVALLMSLTIFVTLQMMSSVVSGRLFDKTKITLTNTLSKPILIHCKDQFNSDGPHVLLPGETHRFKFYKSPIFKYIWFCTIQWRGTYHEFDIFDSRRDSCFEYNCYWDIKESGPCQTLHNFKDPVCFTWDK</sequence>
<keyword evidence="4 6" id="KW-0964">Secreted</keyword>
<evidence type="ECO:0000256" key="2">
    <source>
        <dbReference type="ARBA" id="ARBA00005581"/>
    </source>
</evidence>
<dbReference type="OrthoDB" id="1741532at2759"/>
<dbReference type="InterPro" id="IPR010264">
    <property type="entry name" value="Self-incomp_S1"/>
</dbReference>